<reference evidence="2 3" key="1">
    <citation type="submission" date="2023-07" db="EMBL/GenBank/DDBJ databases">
        <title>Sequencing the genomes of 1000 actinobacteria strains.</title>
        <authorList>
            <person name="Klenk H.-P."/>
        </authorList>
    </citation>
    <scope>NUCLEOTIDE SEQUENCE [LARGE SCALE GENOMIC DNA]</scope>
    <source>
        <strain evidence="2 3">DSM 44709</strain>
    </source>
</reference>
<accession>A0AAE3W952</accession>
<proteinExistence type="predicted"/>
<sequence length="254" mass="27907">MNSDETCKQPAGWGTPNKEGRCKRHGGSTPTQQKRVDKVVAEQAAEQVRAEAGLLRSLADIPDSEISGIVPATEVLRLIAWWLSKVNLYTRLIREAYAAAERLKAAAAAEQITLIDEQIEVDEQGRRQREDAELQTARADLQRIFALGGQTALVGVKYDADRGQVYGVDEGVRALVQLEERAADRLSKNLHLAHQMKIDEKRIDLAKFAGAAVHQVIVGVLTELGVKTNDERVWQLVIRHMDLAMGGVQTGVAA</sequence>
<name>A0AAE3W952_9ACTN</name>
<keyword evidence="3" id="KW-1185">Reference proteome</keyword>
<evidence type="ECO:0000313" key="3">
    <source>
        <dbReference type="Proteomes" id="UP001240236"/>
    </source>
</evidence>
<evidence type="ECO:0000256" key="1">
    <source>
        <dbReference type="SAM" id="MobiDB-lite"/>
    </source>
</evidence>
<organism evidence="2 3">
    <name type="scientific">Catenuloplanes indicus</name>
    <dbReference type="NCBI Taxonomy" id="137267"/>
    <lineage>
        <taxon>Bacteria</taxon>
        <taxon>Bacillati</taxon>
        <taxon>Actinomycetota</taxon>
        <taxon>Actinomycetes</taxon>
        <taxon>Micromonosporales</taxon>
        <taxon>Micromonosporaceae</taxon>
        <taxon>Catenuloplanes</taxon>
    </lineage>
</organism>
<evidence type="ECO:0000313" key="2">
    <source>
        <dbReference type="EMBL" id="MDQ0371585.1"/>
    </source>
</evidence>
<feature type="region of interest" description="Disordered" evidence="1">
    <location>
        <begin position="1"/>
        <end position="34"/>
    </location>
</feature>
<protein>
    <submittedName>
        <fullName evidence="2">Uncharacterized protein</fullName>
    </submittedName>
</protein>
<comment type="caution">
    <text evidence="2">The sequence shown here is derived from an EMBL/GenBank/DDBJ whole genome shotgun (WGS) entry which is preliminary data.</text>
</comment>
<dbReference type="AlphaFoldDB" id="A0AAE3W952"/>
<gene>
    <name evidence="2" type="ORF">J2S42_008254</name>
</gene>
<dbReference type="Proteomes" id="UP001240236">
    <property type="component" value="Unassembled WGS sequence"/>
</dbReference>
<dbReference type="EMBL" id="JAUSUZ010000001">
    <property type="protein sequence ID" value="MDQ0371585.1"/>
    <property type="molecule type" value="Genomic_DNA"/>
</dbReference>
<dbReference type="RefSeq" id="WP_307248513.1">
    <property type="nucleotide sequence ID" value="NZ_JAUSUZ010000001.1"/>
</dbReference>